<sequence>MKKTTITFAILTLFIFIGSTSLVGSMTYPTKLVEKNCKAKTNLSDNAQKIISDKFYDWAVTRAEESKQAVTPIFFSPEEHSIGDWFGQTPDGKILVSKNDESKWDDFPLHAMGGVVFYTALNGQIGHDPEIDYRDLKVDYEVNMDETMPASKYILGDNGIVYELVKITGEQLTPTSGFKKKIKDNLVEVPEKENLIKSKDQEAQNVLGKLINTYCES</sequence>
<dbReference type="EMBL" id="CP110232">
    <property type="protein sequence ID" value="WEG72539.1"/>
    <property type="molecule type" value="Genomic_DNA"/>
</dbReference>
<proteinExistence type="predicted"/>
<protein>
    <submittedName>
        <fullName evidence="1">Uncharacterized protein</fullName>
    </submittedName>
</protein>
<dbReference type="Proteomes" id="UP001179647">
    <property type="component" value="Chromosome"/>
</dbReference>
<accession>A0AAF0I637</accession>
<gene>
    <name evidence="1" type="ORF">OL234_06000</name>
</gene>
<keyword evidence="2" id="KW-1185">Reference proteome</keyword>
<dbReference type="KEGG" id="vie:OL234_06000"/>
<name>A0AAF0I637_9ENTE</name>
<organism evidence="1 2">
    <name type="scientific">Vagococcus intermedius</name>
    <dbReference type="NCBI Taxonomy" id="2991418"/>
    <lineage>
        <taxon>Bacteria</taxon>
        <taxon>Bacillati</taxon>
        <taxon>Bacillota</taxon>
        <taxon>Bacilli</taxon>
        <taxon>Lactobacillales</taxon>
        <taxon>Enterococcaceae</taxon>
        <taxon>Vagococcus</taxon>
    </lineage>
</organism>
<dbReference type="RefSeq" id="WP_275468340.1">
    <property type="nucleotide sequence ID" value="NZ_CP110232.1"/>
</dbReference>
<dbReference type="AlphaFoldDB" id="A0AAF0I637"/>
<evidence type="ECO:0000313" key="1">
    <source>
        <dbReference type="EMBL" id="WEG72539.1"/>
    </source>
</evidence>
<reference evidence="1" key="1">
    <citation type="submission" date="2022-10" db="EMBL/GenBank/DDBJ databases">
        <title>Vagococcus sp. isolated from poultry meat.</title>
        <authorList>
            <person name="Johansson P."/>
            <person name="Bjorkroth J."/>
        </authorList>
    </citation>
    <scope>NUCLEOTIDE SEQUENCE</scope>
    <source>
        <strain evidence="1">STAA11</strain>
    </source>
</reference>
<evidence type="ECO:0000313" key="2">
    <source>
        <dbReference type="Proteomes" id="UP001179647"/>
    </source>
</evidence>